<name>A0A2N8KUM4_9BURK</name>
<dbReference type="GO" id="GO:0016740">
    <property type="term" value="F:transferase activity"/>
    <property type="evidence" value="ECO:0007669"/>
    <property type="project" value="UniProtKB-KW"/>
</dbReference>
<dbReference type="InterPro" id="IPR036873">
    <property type="entry name" value="Rhodanese-like_dom_sf"/>
</dbReference>
<dbReference type="Proteomes" id="UP000235916">
    <property type="component" value="Unassembled WGS sequence"/>
</dbReference>
<keyword evidence="3" id="KW-1185">Reference proteome</keyword>
<gene>
    <name evidence="2" type="ORF">C1O66_06140</name>
</gene>
<organism evidence="2 3">
    <name type="scientific">Kinneretia aquatilis</name>
    <dbReference type="NCBI Taxonomy" id="2070761"/>
    <lineage>
        <taxon>Bacteria</taxon>
        <taxon>Pseudomonadati</taxon>
        <taxon>Pseudomonadota</taxon>
        <taxon>Betaproteobacteria</taxon>
        <taxon>Burkholderiales</taxon>
        <taxon>Sphaerotilaceae</taxon>
        <taxon>Roseateles</taxon>
    </lineage>
</organism>
<dbReference type="SMART" id="SM00450">
    <property type="entry name" value="RHOD"/>
    <property type="match status" value="1"/>
</dbReference>
<protein>
    <submittedName>
        <fullName evidence="2">Sulfurtransferase</fullName>
    </submittedName>
</protein>
<sequence>MLPSLSVTDLRELCARSAPGAAPASGLSAPLLLDVREPWEAALARIDIEGVASCLIPMGQLPERLDELDRLQSIVCYCHHGMRSLQVVAFLQRQGFDSVYNLAGGIDAWSLQVDPGVPRY</sequence>
<dbReference type="InterPro" id="IPR001763">
    <property type="entry name" value="Rhodanese-like_dom"/>
</dbReference>
<dbReference type="AlphaFoldDB" id="A0A2N8KUM4"/>
<dbReference type="PROSITE" id="PS50206">
    <property type="entry name" value="RHODANESE_3"/>
    <property type="match status" value="1"/>
</dbReference>
<evidence type="ECO:0000259" key="1">
    <source>
        <dbReference type="PROSITE" id="PS50206"/>
    </source>
</evidence>
<dbReference type="PANTHER" id="PTHR43629:SF2">
    <property type="entry name" value="RHODANESE-LIKE_PPIC DOMAIN-CONTAINING PROTEIN 12, CHLOROPLASTIC"/>
    <property type="match status" value="1"/>
</dbReference>
<dbReference type="Pfam" id="PF00581">
    <property type="entry name" value="Rhodanese"/>
    <property type="match status" value="1"/>
</dbReference>
<comment type="caution">
    <text evidence="2">The sequence shown here is derived from an EMBL/GenBank/DDBJ whole genome shotgun (WGS) entry which is preliminary data.</text>
</comment>
<dbReference type="SUPFAM" id="SSF52821">
    <property type="entry name" value="Rhodanese/Cell cycle control phosphatase"/>
    <property type="match status" value="1"/>
</dbReference>
<dbReference type="EMBL" id="POSP01000003">
    <property type="protein sequence ID" value="PND37156.1"/>
    <property type="molecule type" value="Genomic_DNA"/>
</dbReference>
<keyword evidence="2" id="KW-0808">Transferase</keyword>
<feature type="domain" description="Rhodanese" evidence="1">
    <location>
        <begin position="26"/>
        <end position="118"/>
    </location>
</feature>
<evidence type="ECO:0000313" key="3">
    <source>
        <dbReference type="Proteomes" id="UP000235916"/>
    </source>
</evidence>
<dbReference type="RefSeq" id="WP_102767073.1">
    <property type="nucleotide sequence ID" value="NZ_POSP01000003.1"/>
</dbReference>
<dbReference type="Gene3D" id="3.40.250.10">
    <property type="entry name" value="Rhodanese-like domain"/>
    <property type="match status" value="1"/>
</dbReference>
<reference evidence="2 3" key="1">
    <citation type="submission" date="2018-01" db="EMBL/GenBank/DDBJ databases">
        <title>Draft genome sequence of Paucibacter aquatile CR182 isolated from freshwater of the Nakdong River.</title>
        <authorList>
            <person name="Choi A."/>
            <person name="Chung E.J."/>
        </authorList>
    </citation>
    <scope>NUCLEOTIDE SEQUENCE [LARGE SCALE GENOMIC DNA]</scope>
    <source>
        <strain evidence="2 3">CR182</strain>
    </source>
</reference>
<proteinExistence type="predicted"/>
<dbReference type="OrthoDB" id="9811849at2"/>
<dbReference type="InterPro" id="IPR052204">
    <property type="entry name" value="PpiC/parvulin_rotamase"/>
</dbReference>
<evidence type="ECO:0000313" key="2">
    <source>
        <dbReference type="EMBL" id="PND37156.1"/>
    </source>
</evidence>
<dbReference type="PANTHER" id="PTHR43629">
    <property type="entry name" value="PEPTIDYL-PROLYL CIS-TRANS ISOMERASE"/>
    <property type="match status" value="1"/>
</dbReference>
<accession>A0A2N8KUM4</accession>